<dbReference type="EMBL" id="KI912111">
    <property type="protein sequence ID" value="ETS83346.1"/>
    <property type="molecule type" value="Genomic_DNA"/>
</dbReference>
<reference evidence="3" key="1">
    <citation type="journal article" date="2015" name="BMC Genomics">
        <title>Genomic and transcriptomic analysis of the endophytic fungus Pestalotiopsis fici reveals its lifestyle and high potential for synthesis of natural products.</title>
        <authorList>
            <person name="Wang X."/>
            <person name="Zhang X."/>
            <person name="Liu L."/>
            <person name="Xiang M."/>
            <person name="Wang W."/>
            <person name="Sun X."/>
            <person name="Che Y."/>
            <person name="Guo L."/>
            <person name="Liu G."/>
            <person name="Guo L."/>
            <person name="Wang C."/>
            <person name="Yin W.B."/>
            <person name="Stadler M."/>
            <person name="Zhang X."/>
            <person name="Liu X."/>
        </authorList>
    </citation>
    <scope>NUCLEOTIDE SEQUENCE [LARGE SCALE GENOMIC DNA]</scope>
    <source>
        <strain evidence="3">W106-1 / CGMCC3.15140</strain>
    </source>
</reference>
<dbReference type="HOGENOM" id="CLU_090711_0_0_1"/>
<protein>
    <recommendedName>
        <fullName evidence="4">Ubiquitin 3 binding protein But2 C-terminal domain-containing protein</fullName>
    </recommendedName>
</protein>
<sequence>MHHSTLLPLIVPLAHAATNAINVRDVPASVPHVASIQYSGSGCPSSAPGVDKLGAWDDLAFRLNNFEVSLPNAAASTENCEVHLQVTGCSAGWQLGIKDVYVRGHLVLDPGAELDFYVTNFWSQDAGTTSTVRGVIENTGNTRIDDIATAHATIPNSRVVWSPCSSSSGDVGILNVNFRAALLADGNQYGYFGKGGDTTLTESYGYVWRRC</sequence>
<dbReference type="GeneID" id="19270235"/>
<name>W3XDS9_PESFW</name>
<dbReference type="eggNOG" id="ENOG502SV77">
    <property type="taxonomic scope" value="Eukaryota"/>
</dbReference>
<evidence type="ECO:0000256" key="1">
    <source>
        <dbReference type="SAM" id="SignalP"/>
    </source>
</evidence>
<dbReference type="OMA" id="TENCEVH"/>
<dbReference type="Pfam" id="PF14273">
    <property type="entry name" value="DUF4360"/>
    <property type="match status" value="1"/>
</dbReference>
<dbReference type="OrthoDB" id="3786236at2759"/>
<dbReference type="InterPro" id="IPR025649">
    <property type="entry name" value="DUF4360"/>
</dbReference>
<evidence type="ECO:0000313" key="3">
    <source>
        <dbReference type="Proteomes" id="UP000030651"/>
    </source>
</evidence>
<evidence type="ECO:0000313" key="2">
    <source>
        <dbReference type="EMBL" id="ETS83346.1"/>
    </source>
</evidence>
<keyword evidence="3" id="KW-1185">Reference proteome</keyword>
<accession>W3XDS9</accession>
<dbReference type="InParanoid" id="W3XDS9"/>
<keyword evidence="1" id="KW-0732">Signal</keyword>
<dbReference type="RefSeq" id="XP_007831994.1">
    <property type="nucleotide sequence ID" value="XM_007833803.1"/>
</dbReference>
<dbReference type="PANTHER" id="PTHR38847">
    <property type="match status" value="1"/>
</dbReference>
<proteinExistence type="predicted"/>
<feature type="signal peptide" evidence="1">
    <location>
        <begin position="1"/>
        <end position="16"/>
    </location>
</feature>
<dbReference type="KEGG" id="pfy:PFICI_05222"/>
<feature type="chain" id="PRO_5004836049" description="Ubiquitin 3 binding protein But2 C-terminal domain-containing protein" evidence="1">
    <location>
        <begin position="17"/>
        <end position="211"/>
    </location>
</feature>
<organism evidence="2 3">
    <name type="scientific">Pestalotiopsis fici (strain W106-1 / CGMCC3.15140)</name>
    <dbReference type="NCBI Taxonomy" id="1229662"/>
    <lineage>
        <taxon>Eukaryota</taxon>
        <taxon>Fungi</taxon>
        <taxon>Dikarya</taxon>
        <taxon>Ascomycota</taxon>
        <taxon>Pezizomycotina</taxon>
        <taxon>Sordariomycetes</taxon>
        <taxon>Xylariomycetidae</taxon>
        <taxon>Amphisphaeriales</taxon>
        <taxon>Sporocadaceae</taxon>
        <taxon>Pestalotiopsis</taxon>
    </lineage>
</organism>
<gene>
    <name evidence="2" type="ORF">PFICI_05222</name>
</gene>
<dbReference type="PANTHER" id="PTHR38847:SF1">
    <property type="entry name" value="PSEUDOURIDINE SYNTHASE RSUA_RLUA-LIKE DOMAIN-CONTAINING PROTEIN"/>
    <property type="match status" value="1"/>
</dbReference>
<evidence type="ECO:0008006" key="4">
    <source>
        <dbReference type="Google" id="ProtNLM"/>
    </source>
</evidence>
<dbReference type="AlphaFoldDB" id="W3XDS9"/>
<dbReference type="Proteomes" id="UP000030651">
    <property type="component" value="Unassembled WGS sequence"/>
</dbReference>